<evidence type="ECO:0000256" key="2">
    <source>
        <dbReference type="ARBA" id="ARBA00007441"/>
    </source>
</evidence>
<dbReference type="InterPro" id="IPR015424">
    <property type="entry name" value="PyrdxlP-dep_Trfase"/>
</dbReference>
<accession>A0A0A2MTK1</accession>
<dbReference type="InterPro" id="IPR051326">
    <property type="entry name" value="Kynurenine-oxoglutarate_AT"/>
</dbReference>
<dbReference type="CDD" id="cd00609">
    <property type="entry name" value="AAT_like"/>
    <property type="match status" value="1"/>
</dbReference>
<evidence type="ECO:0000259" key="6">
    <source>
        <dbReference type="Pfam" id="PF00155"/>
    </source>
</evidence>
<organism evidence="7 8">
    <name type="scientific">Flavobacterium subsaxonicum WB 4.1-42 = DSM 21790</name>
    <dbReference type="NCBI Taxonomy" id="1121898"/>
    <lineage>
        <taxon>Bacteria</taxon>
        <taxon>Pseudomonadati</taxon>
        <taxon>Bacteroidota</taxon>
        <taxon>Flavobacteriia</taxon>
        <taxon>Flavobacteriales</taxon>
        <taxon>Flavobacteriaceae</taxon>
        <taxon>Flavobacterium</taxon>
    </lineage>
</organism>
<protein>
    <recommendedName>
        <fullName evidence="6">Aminotransferase class I/classII large domain-containing protein</fullName>
    </recommendedName>
</protein>
<dbReference type="GO" id="GO:0030170">
    <property type="term" value="F:pyridoxal phosphate binding"/>
    <property type="evidence" value="ECO:0007669"/>
    <property type="project" value="InterPro"/>
</dbReference>
<dbReference type="NCBIfam" id="NF006569">
    <property type="entry name" value="PRK09082.1"/>
    <property type="match status" value="1"/>
</dbReference>
<keyword evidence="4" id="KW-0808">Transferase</keyword>
<feature type="domain" description="Aminotransferase class I/classII large" evidence="6">
    <location>
        <begin position="27"/>
        <end position="368"/>
    </location>
</feature>
<name>A0A0A2MTK1_9FLAO</name>
<proteinExistence type="inferred from homology"/>
<dbReference type="Pfam" id="PF00155">
    <property type="entry name" value="Aminotran_1_2"/>
    <property type="match status" value="1"/>
</dbReference>
<dbReference type="FunFam" id="3.40.640.10:FF:000033">
    <property type="entry name" value="Aspartate aminotransferase"/>
    <property type="match status" value="1"/>
</dbReference>
<dbReference type="SUPFAM" id="SSF53383">
    <property type="entry name" value="PLP-dependent transferases"/>
    <property type="match status" value="1"/>
</dbReference>
<evidence type="ECO:0000256" key="4">
    <source>
        <dbReference type="ARBA" id="ARBA00022679"/>
    </source>
</evidence>
<dbReference type="STRING" id="1121898.GCA_000422725_00901"/>
<sequence>MQFKSKLPYIHSHIFSYMTGLANQYNAINLSQGFPNFEPAQQLKDLVAQCLNQNTSQYAPMAGLPALRNQVAIKIQKCMNVGVDADTEVTIGCGATEMIFNTIAAFVWPGDEVIIIEPGYDCYRPAIDVVGGKPIVYKMQAPDFKIDWVKFATYITPKTRMIITSTPNNPTGVLMTNNDMLQLAQLVKGTDIIILSDEVYEHMVFDGAAHHSPLQYPELRERTVAVFSFGKTLHITGWRIGYAIASPDLTIELRKVHQNTVFSASHPLQKAIALYLAETDEYLNLPAFYQQKRDIFLNAMSGTRFKPLHCQGSYFQLFDYSDISNEGDLAFCERLIKDYGVAAIPVSRMYSDNHDDKLLRFCFAKTDDLLIAAGSKLTAL</sequence>
<gene>
    <name evidence="7" type="ORF">Q766_02150</name>
</gene>
<comment type="caution">
    <text evidence="7">The sequence shown here is derived from an EMBL/GenBank/DDBJ whole genome shotgun (WGS) entry which is preliminary data.</text>
</comment>
<dbReference type="eggNOG" id="COG0436">
    <property type="taxonomic scope" value="Bacteria"/>
</dbReference>
<dbReference type="EMBL" id="JRLY01000001">
    <property type="protein sequence ID" value="KGO94936.1"/>
    <property type="molecule type" value="Genomic_DNA"/>
</dbReference>
<dbReference type="RefSeq" id="WP_026992316.1">
    <property type="nucleotide sequence ID" value="NZ_JRLY01000001.1"/>
</dbReference>
<dbReference type="InterPro" id="IPR015421">
    <property type="entry name" value="PyrdxlP-dep_Trfase_major"/>
</dbReference>
<keyword evidence="8" id="KW-1185">Reference proteome</keyword>
<evidence type="ECO:0000313" key="7">
    <source>
        <dbReference type="EMBL" id="KGO94936.1"/>
    </source>
</evidence>
<keyword evidence="3" id="KW-0032">Aminotransferase</keyword>
<dbReference type="PANTHER" id="PTHR43807:SF20">
    <property type="entry name" value="FI04487P"/>
    <property type="match status" value="1"/>
</dbReference>
<comment type="cofactor">
    <cofactor evidence="1">
        <name>pyridoxal 5'-phosphate</name>
        <dbReference type="ChEBI" id="CHEBI:597326"/>
    </cofactor>
</comment>
<dbReference type="Gene3D" id="3.40.640.10">
    <property type="entry name" value="Type I PLP-dependent aspartate aminotransferase-like (Major domain)"/>
    <property type="match status" value="1"/>
</dbReference>
<keyword evidence="5" id="KW-0663">Pyridoxal phosphate</keyword>
<dbReference type="AlphaFoldDB" id="A0A0A2MTK1"/>
<dbReference type="Gene3D" id="3.90.1150.10">
    <property type="entry name" value="Aspartate Aminotransferase, domain 1"/>
    <property type="match status" value="1"/>
</dbReference>
<dbReference type="InterPro" id="IPR015422">
    <property type="entry name" value="PyrdxlP-dep_Trfase_small"/>
</dbReference>
<comment type="similarity">
    <text evidence="2">Belongs to the class-I pyridoxal-phosphate-dependent aminotransferase family.</text>
</comment>
<evidence type="ECO:0000256" key="5">
    <source>
        <dbReference type="ARBA" id="ARBA00022898"/>
    </source>
</evidence>
<evidence type="ECO:0000256" key="3">
    <source>
        <dbReference type="ARBA" id="ARBA00022576"/>
    </source>
</evidence>
<evidence type="ECO:0000256" key="1">
    <source>
        <dbReference type="ARBA" id="ARBA00001933"/>
    </source>
</evidence>
<dbReference type="PANTHER" id="PTHR43807">
    <property type="entry name" value="FI04487P"/>
    <property type="match status" value="1"/>
</dbReference>
<dbReference type="GO" id="GO:0016212">
    <property type="term" value="F:kynurenine-oxoglutarate transaminase activity"/>
    <property type="evidence" value="ECO:0007669"/>
    <property type="project" value="TreeGrafter"/>
</dbReference>
<dbReference type="Proteomes" id="UP000030111">
    <property type="component" value="Unassembled WGS sequence"/>
</dbReference>
<reference evidence="7 8" key="1">
    <citation type="submission" date="2013-09" db="EMBL/GenBank/DDBJ databases">
        <authorList>
            <person name="Zeng Z."/>
            <person name="Chen C."/>
        </authorList>
    </citation>
    <scope>NUCLEOTIDE SEQUENCE [LARGE SCALE GENOMIC DNA]</scope>
    <source>
        <strain evidence="7 8">WB 4.1-42</strain>
    </source>
</reference>
<dbReference type="InterPro" id="IPR004839">
    <property type="entry name" value="Aminotransferase_I/II_large"/>
</dbReference>
<evidence type="ECO:0000313" key="8">
    <source>
        <dbReference type="Proteomes" id="UP000030111"/>
    </source>
</evidence>
<dbReference type="OrthoDB" id="9802328at2"/>
<dbReference type="GO" id="GO:0005737">
    <property type="term" value="C:cytoplasm"/>
    <property type="evidence" value="ECO:0007669"/>
    <property type="project" value="TreeGrafter"/>
</dbReference>